<name>A0ABD3HS15_9MARC</name>
<accession>A0ABD3HS15</accession>
<evidence type="ECO:0000259" key="3">
    <source>
        <dbReference type="PROSITE" id="PS50158"/>
    </source>
</evidence>
<dbReference type="Proteomes" id="UP001633002">
    <property type="component" value="Unassembled WGS sequence"/>
</dbReference>
<reference evidence="4 5" key="1">
    <citation type="submission" date="2024-09" db="EMBL/GenBank/DDBJ databases">
        <title>Chromosome-scale assembly of Riccia sorocarpa.</title>
        <authorList>
            <person name="Paukszto L."/>
        </authorList>
    </citation>
    <scope>NUCLEOTIDE SEQUENCE [LARGE SCALE GENOMIC DNA]</scope>
    <source>
        <strain evidence="4">LP-2024</strain>
        <tissue evidence="4">Aerial parts of the thallus</tissue>
    </source>
</reference>
<feature type="region of interest" description="Disordered" evidence="2">
    <location>
        <begin position="541"/>
        <end position="624"/>
    </location>
</feature>
<evidence type="ECO:0000313" key="4">
    <source>
        <dbReference type="EMBL" id="KAL3694243.1"/>
    </source>
</evidence>
<dbReference type="GO" id="GO:0008270">
    <property type="term" value="F:zinc ion binding"/>
    <property type="evidence" value="ECO:0007669"/>
    <property type="project" value="UniProtKB-KW"/>
</dbReference>
<feature type="region of interest" description="Disordered" evidence="2">
    <location>
        <begin position="384"/>
        <end position="452"/>
    </location>
</feature>
<proteinExistence type="predicted"/>
<dbReference type="AlphaFoldDB" id="A0ABD3HS15"/>
<sequence>MGVAPRKDTATSPSRTAIDYISAVSPAKVQGSVRNLMHGYQSVGQMGPGFNSLQGYPLSTEDLMDNEAFEAYDNDVYGSHSQSTAIRGPSWDEQQRNLMLQGMMDLKGEDDDLPNVGTHGTPLNVQHSGGQQLGGGPAGAQSTGGNEHLEDIQEEEEGAFEDAGEEEETPEESYIDRHRAWIDVLDENLQKTRKDAAEKEVSSDFEMDMGELLSAVDDIIEVINICQLDPYCFHITVDSGKARAHIFANSPLKMGTRMVFPLPWDTKFSTRDLKSRAVPVWLELNNVHPGLMNFGLNMLRKIGPIIYAAKNVETQRVNIIRGCVLMDLSKPLPEFIPIAVPEAPEKVMKQRIKYLRLPDACFSCRQRGHFARACLLNQNREEAVGRGLGPNTGRRANGGPTPGQRRPGEGTGPGPERRNGGIPPAGENPTEGKQVEFQTVRRRGKPRFQAPEIKKSMRVDNRYGILAEPTEEHELTEEPKTKVDNWEIRTTKAIPQGGVAKTAAENGNASSSSCALNGNGSSRQVNNMIIREMIDLTQTKVSQQGMEENGTKTSGAKHQQEDRDRRLSSAGAITPTDTSGRKKQNIGETGTEEAGSGPRIVMPQSSGGRSQGMTSLATPSTGVN</sequence>
<organism evidence="4 5">
    <name type="scientific">Riccia sorocarpa</name>
    <dbReference type="NCBI Taxonomy" id="122646"/>
    <lineage>
        <taxon>Eukaryota</taxon>
        <taxon>Viridiplantae</taxon>
        <taxon>Streptophyta</taxon>
        <taxon>Embryophyta</taxon>
        <taxon>Marchantiophyta</taxon>
        <taxon>Marchantiopsida</taxon>
        <taxon>Marchantiidae</taxon>
        <taxon>Marchantiales</taxon>
        <taxon>Ricciaceae</taxon>
        <taxon>Riccia</taxon>
    </lineage>
</organism>
<evidence type="ECO:0000256" key="1">
    <source>
        <dbReference type="PROSITE-ProRule" id="PRU00047"/>
    </source>
</evidence>
<dbReference type="PROSITE" id="PS50158">
    <property type="entry name" value="ZF_CCHC"/>
    <property type="match status" value="1"/>
</dbReference>
<feature type="compositionally biased region" description="Polar residues" evidence="2">
    <location>
        <begin position="505"/>
        <end position="520"/>
    </location>
</feature>
<dbReference type="PANTHER" id="PTHR31286">
    <property type="entry name" value="GLYCINE-RICH CELL WALL STRUCTURAL PROTEIN 1.8-LIKE"/>
    <property type="match status" value="1"/>
</dbReference>
<evidence type="ECO:0000256" key="2">
    <source>
        <dbReference type="SAM" id="MobiDB-lite"/>
    </source>
</evidence>
<keyword evidence="1" id="KW-0863">Zinc-finger</keyword>
<feature type="region of interest" description="Disordered" evidence="2">
    <location>
        <begin position="110"/>
        <end position="148"/>
    </location>
</feature>
<feature type="domain" description="CCHC-type" evidence="3">
    <location>
        <begin position="361"/>
        <end position="374"/>
    </location>
</feature>
<keyword evidence="1" id="KW-0862">Zinc</keyword>
<gene>
    <name evidence="4" type="ORF">R1sor_007894</name>
</gene>
<dbReference type="EMBL" id="JBJQOH010000003">
    <property type="protein sequence ID" value="KAL3694243.1"/>
    <property type="molecule type" value="Genomic_DNA"/>
</dbReference>
<feature type="compositionally biased region" description="Basic and acidic residues" evidence="2">
    <location>
        <begin position="558"/>
        <end position="567"/>
    </location>
</feature>
<keyword evidence="5" id="KW-1185">Reference proteome</keyword>
<dbReference type="InterPro" id="IPR001878">
    <property type="entry name" value="Znf_CCHC"/>
</dbReference>
<feature type="compositionally biased region" description="Polar residues" evidence="2">
    <location>
        <begin position="541"/>
        <end position="557"/>
    </location>
</feature>
<evidence type="ECO:0000313" key="5">
    <source>
        <dbReference type="Proteomes" id="UP001633002"/>
    </source>
</evidence>
<keyword evidence="1" id="KW-0479">Metal-binding</keyword>
<feature type="compositionally biased region" description="Polar residues" evidence="2">
    <location>
        <begin position="603"/>
        <end position="624"/>
    </location>
</feature>
<comment type="caution">
    <text evidence="4">The sequence shown here is derived from an EMBL/GenBank/DDBJ whole genome shotgun (WGS) entry which is preliminary data.</text>
</comment>
<dbReference type="InterPro" id="IPR040256">
    <property type="entry name" value="At4g02000-like"/>
</dbReference>
<dbReference type="PANTHER" id="PTHR31286:SF180">
    <property type="entry name" value="OS10G0362600 PROTEIN"/>
    <property type="match status" value="1"/>
</dbReference>
<feature type="region of interest" description="Disordered" evidence="2">
    <location>
        <begin position="499"/>
        <end position="520"/>
    </location>
</feature>
<protein>
    <recommendedName>
        <fullName evidence="3">CCHC-type domain-containing protein</fullName>
    </recommendedName>
</protein>